<dbReference type="InterPro" id="IPR029044">
    <property type="entry name" value="Nucleotide-diphossugar_trans"/>
</dbReference>
<reference evidence="2" key="1">
    <citation type="journal article" date="2023" name="Mol. Phylogenet. Evol.">
        <title>Genome-scale phylogeny and comparative genomics of the fungal order Sordariales.</title>
        <authorList>
            <person name="Hensen N."/>
            <person name="Bonometti L."/>
            <person name="Westerberg I."/>
            <person name="Brannstrom I.O."/>
            <person name="Guillou S."/>
            <person name="Cros-Aarteil S."/>
            <person name="Calhoun S."/>
            <person name="Haridas S."/>
            <person name="Kuo A."/>
            <person name="Mondo S."/>
            <person name="Pangilinan J."/>
            <person name="Riley R."/>
            <person name="LaButti K."/>
            <person name="Andreopoulos B."/>
            <person name="Lipzen A."/>
            <person name="Chen C."/>
            <person name="Yan M."/>
            <person name="Daum C."/>
            <person name="Ng V."/>
            <person name="Clum A."/>
            <person name="Steindorff A."/>
            <person name="Ohm R.A."/>
            <person name="Martin F."/>
            <person name="Silar P."/>
            <person name="Natvig D.O."/>
            <person name="Lalanne C."/>
            <person name="Gautier V."/>
            <person name="Ament-Velasquez S.L."/>
            <person name="Kruys A."/>
            <person name="Hutchinson M.I."/>
            <person name="Powell A.J."/>
            <person name="Barry K."/>
            <person name="Miller A.N."/>
            <person name="Grigoriev I.V."/>
            <person name="Debuchy R."/>
            <person name="Gladieux P."/>
            <person name="Hiltunen Thoren M."/>
            <person name="Johannesson H."/>
        </authorList>
    </citation>
    <scope>NUCLEOTIDE SEQUENCE</scope>
    <source>
        <strain evidence="2">PSN309</strain>
    </source>
</reference>
<evidence type="ECO:0000313" key="2">
    <source>
        <dbReference type="EMBL" id="KAK4184884.1"/>
    </source>
</evidence>
<sequence>MAQPPPNMHPTFNGVMQSRRIRTWALIVFIVLALLDLVHYQHSKGGDWRSLRVPSPRPGDIPEQIDWSRFAYLQYVTNDNYLCNSLMIFESLHRLGSKADRVMLYPSEVKADNPLLLKARDEYNVKLVPIAVQSKQTADSTWAESFTKLLAFNQTDYDRVLHLDSDAVVLQSMDELFLLPPCPVAMPRAYWLYPDTQILSSQLMLVQPSAAEFQRVMDRSNKGGANDYDMEIVNYLYKDNAMVLPHRPYDLLTRVFWEEPSRAKYLGNDWEEWDPVTTYNEAKFLHFSDWPVPKPWIQNAGAERVRKEQQPKCVADKNGGGENCAGRDIWNGIFDAFREKRERVCGSVKKMGQI</sequence>
<dbReference type="PANTHER" id="PTHR11183">
    <property type="entry name" value="GLYCOGENIN SUBFAMILY MEMBER"/>
    <property type="match status" value="1"/>
</dbReference>
<reference evidence="2" key="2">
    <citation type="submission" date="2023-05" db="EMBL/GenBank/DDBJ databases">
        <authorList>
            <consortium name="Lawrence Berkeley National Laboratory"/>
            <person name="Steindorff A."/>
            <person name="Hensen N."/>
            <person name="Bonometti L."/>
            <person name="Westerberg I."/>
            <person name="Brannstrom I.O."/>
            <person name="Guillou S."/>
            <person name="Cros-Aarteil S."/>
            <person name="Calhoun S."/>
            <person name="Haridas S."/>
            <person name="Kuo A."/>
            <person name="Mondo S."/>
            <person name="Pangilinan J."/>
            <person name="Riley R."/>
            <person name="Labutti K."/>
            <person name="Andreopoulos B."/>
            <person name="Lipzen A."/>
            <person name="Chen C."/>
            <person name="Yanf M."/>
            <person name="Daum C."/>
            <person name="Ng V."/>
            <person name="Clum A."/>
            <person name="Ohm R."/>
            <person name="Martin F."/>
            <person name="Silar P."/>
            <person name="Natvig D."/>
            <person name="Lalanne C."/>
            <person name="Gautier V."/>
            <person name="Ament-Velasquez S.L."/>
            <person name="Kruys A."/>
            <person name="Hutchinson M.I."/>
            <person name="Powell A.J."/>
            <person name="Barry K."/>
            <person name="Miller A.N."/>
            <person name="Grigoriev I.V."/>
            <person name="Debuchy R."/>
            <person name="Gladieux P."/>
            <person name="Thoren M.H."/>
            <person name="Johannesson H."/>
        </authorList>
    </citation>
    <scope>NUCLEOTIDE SEQUENCE</scope>
    <source>
        <strain evidence="2">PSN309</strain>
    </source>
</reference>
<feature type="transmembrane region" description="Helical" evidence="1">
    <location>
        <begin position="21"/>
        <end position="40"/>
    </location>
</feature>
<keyword evidence="1" id="KW-0812">Transmembrane</keyword>
<gene>
    <name evidence="2" type="ORF">QBC35DRAFT_504935</name>
</gene>
<keyword evidence="1" id="KW-0472">Membrane</keyword>
<keyword evidence="1" id="KW-1133">Transmembrane helix</keyword>
<proteinExistence type="predicted"/>
<dbReference type="SUPFAM" id="SSF53448">
    <property type="entry name" value="Nucleotide-diphospho-sugar transferases"/>
    <property type="match status" value="1"/>
</dbReference>
<organism evidence="2 3">
    <name type="scientific">Podospora australis</name>
    <dbReference type="NCBI Taxonomy" id="1536484"/>
    <lineage>
        <taxon>Eukaryota</taxon>
        <taxon>Fungi</taxon>
        <taxon>Dikarya</taxon>
        <taxon>Ascomycota</taxon>
        <taxon>Pezizomycotina</taxon>
        <taxon>Sordariomycetes</taxon>
        <taxon>Sordariomycetidae</taxon>
        <taxon>Sordariales</taxon>
        <taxon>Podosporaceae</taxon>
        <taxon>Podospora</taxon>
    </lineage>
</organism>
<dbReference type="Proteomes" id="UP001302126">
    <property type="component" value="Unassembled WGS sequence"/>
</dbReference>
<dbReference type="EMBL" id="MU864470">
    <property type="protein sequence ID" value="KAK4184884.1"/>
    <property type="molecule type" value="Genomic_DNA"/>
</dbReference>
<evidence type="ECO:0000256" key="1">
    <source>
        <dbReference type="SAM" id="Phobius"/>
    </source>
</evidence>
<dbReference type="Gene3D" id="3.90.550.10">
    <property type="entry name" value="Spore Coat Polysaccharide Biosynthesis Protein SpsA, Chain A"/>
    <property type="match status" value="1"/>
</dbReference>
<accession>A0AAN7AFN7</accession>
<dbReference type="InterPro" id="IPR050587">
    <property type="entry name" value="GNT1/Glycosyltrans_8"/>
</dbReference>
<evidence type="ECO:0000313" key="3">
    <source>
        <dbReference type="Proteomes" id="UP001302126"/>
    </source>
</evidence>
<protein>
    <submittedName>
        <fullName evidence="2">Family 8 putative glycosyltransferase</fullName>
    </submittedName>
</protein>
<keyword evidence="3" id="KW-1185">Reference proteome</keyword>
<name>A0AAN7AFN7_9PEZI</name>
<comment type="caution">
    <text evidence="2">The sequence shown here is derived from an EMBL/GenBank/DDBJ whole genome shotgun (WGS) entry which is preliminary data.</text>
</comment>
<dbReference type="AlphaFoldDB" id="A0AAN7AFN7"/>